<feature type="disulfide bond" evidence="3">
    <location>
        <begin position="138"/>
        <end position="165"/>
    </location>
</feature>
<dbReference type="InterPro" id="IPR000859">
    <property type="entry name" value="CUB_dom"/>
</dbReference>
<proteinExistence type="predicted"/>
<evidence type="ECO:0000313" key="6">
    <source>
        <dbReference type="EMBL" id="CAI5452377.1"/>
    </source>
</evidence>
<keyword evidence="4" id="KW-0732">Signal</keyword>
<evidence type="ECO:0000256" key="1">
    <source>
        <dbReference type="ARBA" id="ARBA00022737"/>
    </source>
</evidence>
<dbReference type="PANTHER" id="PTHR24251:SF30">
    <property type="entry name" value="MEMBRANE FRIZZLED-RELATED PROTEIN"/>
    <property type="match status" value="1"/>
</dbReference>
<keyword evidence="2 3" id="KW-1015">Disulfide bond</keyword>
<dbReference type="AlphaFoldDB" id="A0A9P1IYC0"/>
<dbReference type="Pfam" id="PF00431">
    <property type="entry name" value="CUB"/>
    <property type="match status" value="2"/>
</dbReference>
<dbReference type="PANTHER" id="PTHR24251">
    <property type="entry name" value="OVOCHYMASE-RELATED"/>
    <property type="match status" value="1"/>
</dbReference>
<dbReference type="InterPro" id="IPR035914">
    <property type="entry name" value="Sperma_CUB_dom_sf"/>
</dbReference>
<keyword evidence="1" id="KW-0677">Repeat</keyword>
<dbReference type="OrthoDB" id="6365689at2759"/>
<organism evidence="6 7">
    <name type="scientific">Caenorhabditis angaria</name>
    <dbReference type="NCBI Taxonomy" id="860376"/>
    <lineage>
        <taxon>Eukaryota</taxon>
        <taxon>Metazoa</taxon>
        <taxon>Ecdysozoa</taxon>
        <taxon>Nematoda</taxon>
        <taxon>Chromadorea</taxon>
        <taxon>Rhabditida</taxon>
        <taxon>Rhabditina</taxon>
        <taxon>Rhabditomorpha</taxon>
        <taxon>Rhabditoidea</taxon>
        <taxon>Rhabditidae</taxon>
        <taxon>Peloderinae</taxon>
        <taxon>Caenorhabditis</taxon>
    </lineage>
</organism>
<feature type="signal peptide" evidence="4">
    <location>
        <begin position="1"/>
        <end position="16"/>
    </location>
</feature>
<reference evidence="6" key="1">
    <citation type="submission" date="2022-11" db="EMBL/GenBank/DDBJ databases">
        <authorList>
            <person name="Kikuchi T."/>
        </authorList>
    </citation>
    <scope>NUCLEOTIDE SEQUENCE</scope>
    <source>
        <strain evidence="6">PS1010</strain>
    </source>
</reference>
<evidence type="ECO:0000313" key="7">
    <source>
        <dbReference type="Proteomes" id="UP001152747"/>
    </source>
</evidence>
<name>A0A9P1IYC0_9PELO</name>
<dbReference type="Proteomes" id="UP001152747">
    <property type="component" value="Unassembled WGS sequence"/>
</dbReference>
<feature type="domain" description="CUB" evidence="5">
    <location>
        <begin position="14"/>
        <end position="126"/>
    </location>
</feature>
<accession>A0A9P1IYC0</accession>
<evidence type="ECO:0000256" key="4">
    <source>
        <dbReference type="SAM" id="SignalP"/>
    </source>
</evidence>
<feature type="domain" description="CUB" evidence="5">
    <location>
        <begin position="138"/>
        <end position="247"/>
    </location>
</feature>
<gene>
    <name evidence="6" type="ORF">CAMP_LOCUS15014</name>
</gene>
<dbReference type="SUPFAM" id="SSF49854">
    <property type="entry name" value="Spermadhesin, CUB domain"/>
    <property type="match status" value="2"/>
</dbReference>
<evidence type="ECO:0000256" key="2">
    <source>
        <dbReference type="ARBA" id="ARBA00023157"/>
    </source>
</evidence>
<sequence>MSTLIILASFFQLCIAQLNFEGSTGILYSPNYPDNYSNNANVVYTVTVPVGNYIHLTFLDFETENPYDFLNILQGGGDDDELVSLKNVSGEQTGTSMDISDSQSTLIFKSDLTTTYRGFAIRFDAVKAGTLFSPTNSCPSPLHASSFGIVTTPSFPYNYPNNISCSYLLLAPAAHTIILQFVAFNTEDGYDIVWIYDGSNNSFPLIGKYSGNKIPPIINSSGNALYLYFRSDLVNNFQGFSGIYNSVSGVQPVTDPSTKSKKNLLNWLKGKIGNSSN</sequence>
<evidence type="ECO:0000259" key="5">
    <source>
        <dbReference type="PROSITE" id="PS01180"/>
    </source>
</evidence>
<protein>
    <recommendedName>
        <fullName evidence="5">CUB domain-containing protein</fullName>
    </recommendedName>
</protein>
<comment type="caution">
    <text evidence="3">Lacks conserved residue(s) required for the propagation of feature annotation.</text>
</comment>
<comment type="caution">
    <text evidence="6">The sequence shown here is derived from an EMBL/GenBank/DDBJ whole genome shotgun (WGS) entry which is preliminary data.</text>
</comment>
<feature type="chain" id="PRO_5040383570" description="CUB domain-containing protein" evidence="4">
    <location>
        <begin position="17"/>
        <end position="277"/>
    </location>
</feature>
<dbReference type="PROSITE" id="PS01180">
    <property type="entry name" value="CUB"/>
    <property type="match status" value="2"/>
</dbReference>
<dbReference type="SMART" id="SM00042">
    <property type="entry name" value="CUB"/>
    <property type="match status" value="2"/>
</dbReference>
<evidence type="ECO:0000256" key="3">
    <source>
        <dbReference type="PROSITE-ProRule" id="PRU00059"/>
    </source>
</evidence>
<dbReference type="Gene3D" id="2.60.120.290">
    <property type="entry name" value="Spermadhesin, CUB domain"/>
    <property type="match status" value="2"/>
</dbReference>
<dbReference type="CDD" id="cd00041">
    <property type="entry name" value="CUB"/>
    <property type="match status" value="2"/>
</dbReference>
<dbReference type="EMBL" id="CANHGI010000005">
    <property type="protein sequence ID" value="CAI5452377.1"/>
    <property type="molecule type" value="Genomic_DNA"/>
</dbReference>
<keyword evidence="7" id="KW-1185">Reference proteome</keyword>